<dbReference type="InterPro" id="IPR035906">
    <property type="entry name" value="MetI-like_sf"/>
</dbReference>
<feature type="transmembrane region" description="Helical" evidence="8">
    <location>
        <begin position="129"/>
        <end position="154"/>
    </location>
</feature>
<evidence type="ECO:0000259" key="9">
    <source>
        <dbReference type="PROSITE" id="PS50928"/>
    </source>
</evidence>
<dbReference type="GO" id="GO:0005886">
    <property type="term" value="C:plasma membrane"/>
    <property type="evidence" value="ECO:0007669"/>
    <property type="project" value="UniProtKB-SubCell"/>
</dbReference>
<feature type="transmembrane region" description="Helical" evidence="8">
    <location>
        <begin position="43"/>
        <end position="64"/>
    </location>
</feature>
<feature type="transmembrane region" description="Helical" evidence="8">
    <location>
        <begin position="207"/>
        <end position="229"/>
    </location>
</feature>
<keyword evidence="3" id="KW-0813">Transport</keyword>
<evidence type="ECO:0000256" key="5">
    <source>
        <dbReference type="ARBA" id="ARBA00022692"/>
    </source>
</evidence>
<evidence type="ECO:0000256" key="4">
    <source>
        <dbReference type="ARBA" id="ARBA00022475"/>
    </source>
</evidence>
<dbReference type="Pfam" id="PF00528">
    <property type="entry name" value="BPD_transp_1"/>
    <property type="match status" value="1"/>
</dbReference>
<comment type="caution">
    <text evidence="10">The sequence shown here is derived from an EMBL/GenBank/DDBJ whole genome shotgun (WGS) entry which is preliminary data.</text>
</comment>
<keyword evidence="5 8" id="KW-0812">Transmembrane</keyword>
<reference evidence="10" key="1">
    <citation type="submission" date="2019-08" db="EMBL/GenBank/DDBJ databases">
        <authorList>
            <person name="Kucharzyk K."/>
            <person name="Murdoch R.W."/>
            <person name="Higgins S."/>
            <person name="Loffler F."/>
        </authorList>
    </citation>
    <scope>NUCLEOTIDE SEQUENCE</scope>
</reference>
<protein>
    <submittedName>
        <fullName evidence="10">Putative 2-aminoethylphosphonate transport system permease protein PhnV</fullName>
    </submittedName>
</protein>
<dbReference type="InterPro" id="IPR051789">
    <property type="entry name" value="Bact_Polyamine_Transport"/>
</dbReference>
<dbReference type="GO" id="GO:0055085">
    <property type="term" value="P:transmembrane transport"/>
    <property type="evidence" value="ECO:0007669"/>
    <property type="project" value="InterPro"/>
</dbReference>
<dbReference type="AlphaFoldDB" id="A0A644SWU0"/>
<comment type="similarity">
    <text evidence="2">Belongs to the binding-protein-dependent transport system permease family. CysTW subfamily.</text>
</comment>
<keyword evidence="6 8" id="KW-1133">Transmembrane helix</keyword>
<keyword evidence="7 8" id="KW-0472">Membrane</keyword>
<proteinExistence type="inferred from homology"/>
<accession>A0A644SWU0</accession>
<organism evidence="10">
    <name type="scientific">bioreactor metagenome</name>
    <dbReference type="NCBI Taxonomy" id="1076179"/>
    <lineage>
        <taxon>unclassified sequences</taxon>
        <taxon>metagenomes</taxon>
        <taxon>ecological metagenomes</taxon>
    </lineage>
</organism>
<evidence type="ECO:0000256" key="6">
    <source>
        <dbReference type="ARBA" id="ARBA00022989"/>
    </source>
</evidence>
<feature type="transmembrane region" description="Helical" evidence="8">
    <location>
        <begin position="93"/>
        <end position="117"/>
    </location>
</feature>
<evidence type="ECO:0000256" key="7">
    <source>
        <dbReference type="ARBA" id="ARBA00023136"/>
    </source>
</evidence>
<evidence type="ECO:0000256" key="2">
    <source>
        <dbReference type="ARBA" id="ARBA00007069"/>
    </source>
</evidence>
<evidence type="ECO:0000256" key="3">
    <source>
        <dbReference type="ARBA" id="ARBA00022448"/>
    </source>
</evidence>
<dbReference type="PROSITE" id="PS50928">
    <property type="entry name" value="ABC_TM1"/>
    <property type="match status" value="1"/>
</dbReference>
<evidence type="ECO:0000256" key="1">
    <source>
        <dbReference type="ARBA" id="ARBA00004651"/>
    </source>
</evidence>
<evidence type="ECO:0000256" key="8">
    <source>
        <dbReference type="SAM" id="Phobius"/>
    </source>
</evidence>
<dbReference type="CDD" id="cd06261">
    <property type="entry name" value="TM_PBP2"/>
    <property type="match status" value="1"/>
</dbReference>
<gene>
    <name evidence="10" type="primary">phnV_1</name>
    <name evidence="10" type="ORF">SDC9_04623</name>
</gene>
<evidence type="ECO:0000313" key="10">
    <source>
        <dbReference type="EMBL" id="MPL59075.1"/>
    </source>
</evidence>
<comment type="subcellular location">
    <subcellularLocation>
        <location evidence="1">Cell membrane</location>
        <topology evidence="1">Multi-pass membrane protein</topology>
    </subcellularLocation>
</comment>
<dbReference type="SUPFAM" id="SSF161098">
    <property type="entry name" value="MetI-like"/>
    <property type="match status" value="1"/>
</dbReference>
<dbReference type="PANTHER" id="PTHR43848:SF2">
    <property type="entry name" value="PUTRESCINE TRANSPORT SYSTEM PERMEASE PROTEIN POTI"/>
    <property type="match status" value="1"/>
</dbReference>
<name>A0A644SWU0_9ZZZZ</name>
<dbReference type="PANTHER" id="PTHR43848">
    <property type="entry name" value="PUTRESCINE TRANSPORT SYSTEM PERMEASE PROTEIN POTI"/>
    <property type="match status" value="1"/>
</dbReference>
<dbReference type="EMBL" id="VSSQ01000008">
    <property type="protein sequence ID" value="MPL59075.1"/>
    <property type="molecule type" value="Genomic_DNA"/>
</dbReference>
<keyword evidence="4" id="KW-1003">Cell membrane</keyword>
<feature type="domain" description="ABC transmembrane type-1" evidence="9">
    <location>
        <begin position="94"/>
        <end position="282"/>
    </location>
</feature>
<sequence length="292" mass="32179">MAAKIHGLKPYRIAALFHARRVVRKGAKAAAKLLPRKAKGSNLIFWLVILFLFAPLFVLLIYSFNRSRSGEWTGFSFVWYQRLFLESPDLWRAFQNSVVIAFTSALMATALGTLAAVGTARYSFKFKSYVSTMSFIPMILPEIVVGVSLLVFFAGVGLRLGMLTVWIAHTTFNIPFVYLLVSARLEESDPSVVEAARDLGASELQTLFRVIIPMALPGIASAFLTAVTLSLEDFVITFFVSGPGATTLPLYIYSMIRFGVSPVVNALSAVMIAGTVLLVYPLRNFLKVFAAR</sequence>
<dbReference type="InterPro" id="IPR000515">
    <property type="entry name" value="MetI-like"/>
</dbReference>
<dbReference type="Gene3D" id="1.10.3720.10">
    <property type="entry name" value="MetI-like"/>
    <property type="match status" value="1"/>
</dbReference>
<feature type="transmembrane region" description="Helical" evidence="8">
    <location>
        <begin position="235"/>
        <end position="256"/>
    </location>
</feature>
<feature type="transmembrane region" description="Helical" evidence="8">
    <location>
        <begin position="263"/>
        <end position="282"/>
    </location>
</feature>
<feature type="transmembrane region" description="Helical" evidence="8">
    <location>
        <begin position="160"/>
        <end position="181"/>
    </location>
</feature>